<name>A0ABR4Q4C8_9CEST</name>
<keyword evidence="3" id="KW-1185">Reference proteome</keyword>
<accession>A0ABR4Q4C8</accession>
<evidence type="ECO:0000313" key="3">
    <source>
        <dbReference type="Proteomes" id="UP001651158"/>
    </source>
</evidence>
<comment type="caution">
    <text evidence="2">The sequence shown here is derived from an EMBL/GenBank/DDBJ whole genome shotgun (WGS) entry which is preliminary data.</text>
</comment>
<sequence>MSGCKKDGGEDTTVAADAREDSLPLQEQSGEVNYDADDEGDSNEEDIRVKAMRLAGQRHGSTRCRAFAAVVCINDRALYGSRQSDARESRAAAFLSLPIDSTTTSVCPPIHPVVSAGDAAFKSSNSAAVLHFCSHLVVIFDSTSVGTSTLLKHLHWRQLLLQFSQVAIISNPQGQMASRRLGIFLAPLALRGGEVCWKSKVGVSGYIIAVPLYQAVSAIPPSGSASLVQD</sequence>
<proteinExistence type="predicted"/>
<feature type="compositionally biased region" description="Acidic residues" evidence="1">
    <location>
        <begin position="34"/>
        <end position="43"/>
    </location>
</feature>
<dbReference type="Proteomes" id="UP001651158">
    <property type="component" value="Unassembled WGS sequence"/>
</dbReference>
<feature type="region of interest" description="Disordered" evidence="1">
    <location>
        <begin position="1"/>
        <end position="43"/>
    </location>
</feature>
<protein>
    <submittedName>
        <fullName evidence="2">Uncharacterized protein</fullName>
    </submittedName>
</protein>
<gene>
    <name evidence="2" type="ORF">TcWFU_006413</name>
</gene>
<organism evidence="2 3">
    <name type="scientific">Taenia crassiceps</name>
    <dbReference type="NCBI Taxonomy" id="6207"/>
    <lineage>
        <taxon>Eukaryota</taxon>
        <taxon>Metazoa</taxon>
        <taxon>Spiralia</taxon>
        <taxon>Lophotrochozoa</taxon>
        <taxon>Platyhelminthes</taxon>
        <taxon>Cestoda</taxon>
        <taxon>Eucestoda</taxon>
        <taxon>Cyclophyllidea</taxon>
        <taxon>Taeniidae</taxon>
        <taxon>Taenia</taxon>
    </lineage>
</organism>
<evidence type="ECO:0000313" key="2">
    <source>
        <dbReference type="EMBL" id="KAL5104487.1"/>
    </source>
</evidence>
<reference evidence="2 3" key="1">
    <citation type="journal article" date="2022" name="Front. Cell. Infect. Microbiol.">
        <title>The Genomes of Two Strains of Taenia crassiceps the Animal Model for the Study of Human Cysticercosis.</title>
        <authorList>
            <person name="Bobes R.J."/>
            <person name="Estrada K."/>
            <person name="Rios-Valencia D.G."/>
            <person name="Calderon-Gallegos A."/>
            <person name="de la Torre P."/>
            <person name="Carrero J.C."/>
            <person name="Sanchez-Flores A."/>
            <person name="Laclette J.P."/>
        </authorList>
    </citation>
    <scope>NUCLEOTIDE SEQUENCE [LARGE SCALE GENOMIC DNA]</scope>
    <source>
        <strain evidence="2">WFUcys</strain>
    </source>
</reference>
<dbReference type="EMBL" id="JAKROA010000012">
    <property type="protein sequence ID" value="KAL5104487.1"/>
    <property type="molecule type" value="Genomic_DNA"/>
</dbReference>
<evidence type="ECO:0000256" key="1">
    <source>
        <dbReference type="SAM" id="MobiDB-lite"/>
    </source>
</evidence>